<dbReference type="OrthoDB" id="3214648at2"/>
<reference evidence="1 2" key="1">
    <citation type="submission" date="2018-11" db="EMBL/GenBank/DDBJ databases">
        <title>Genomes From Bacteria Associated with the Canine Oral Cavity: a Test Case for Automated Genome-Based Taxonomic Assignment.</title>
        <authorList>
            <person name="Coil D.A."/>
            <person name="Jospin G."/>
            <person name="Darling A.E."/>
            <person name="Wallis C."/>
            <person name="Davis I.J."/>
            <person name="Harris S."/>
            <person name="Eisen J.A."/>
            <person name="Holcombe L.J."/>
            <person name="O'Flynn C."/>
        </authorList>
    </citation>
    <scope>NUCLEOTIDE SEQUENCE [LARGE SCALE GENOMIC DNA]</scope>
    <source>
        <strain evidence="1 2">OH887_COT-365</strain>
    </source>
</reference>
<protein>
    <submittedName>
        <fullName evidence="1">Uncharacterized protein</fullName>
    </submittedName>
</protein>
<evidence type="ECO:0000313" key="2">
    <source>
        <dbReference type="Proteomes" id="UP000280819"/>
    </source>
</evidence>
<dbReference type="EMBL" id="RQZG01000002">
    <property type="protein sequence ID" value="RRD06608.1"/>
    <property type="molecule type" value="Genomic_DNA"/>
</dbReference>
<dbReference type="RefSeq" id="WP_124842778.1">
    <property type="nucleotide sequence ID" value="NZ_JAUNKP010000002.1"/>
</dbReference>
<accession>A0A3P1TBD0</accession>
<dbReference type="Proteomes" id="UP000280819">
    <property type="component" value="Unassembled WGS sequence"/>
</dbReference>
<sequence length="68" mass="7503">MSHQWRPVVGTHDPSALADAGLLPTFDSRAEAEQWLGLYWSDLLDAGVTQVSLWEDDHEVAPPMSLEG</sequence>
<comment type="caution">
    <text evidence="1">The sequence shown here is derived from an EMBL/GenBank/DDBJ whole genome shotgun (WGS) entry which is preliminary data.</text>
</comment>
<organism evidence="1 2">
    <name type="scientific">Arachnia propionica</name>
    <dbReference type="NCBI Taxonomy" id="1750"/>
    <lineage>
        <taxon>Bacteria</taxon>
        <taxon>Bacillati</taxon>
        <taxon>Actinomycetota</taxon>
        <taxon>Actinomycetes</taxon>
        <taxon>Propionibacteriales</taxon>
        <taxon>Propionibacteriaceae</taxon>
        <taxon>Arachnia</taxon>
    </lineage>
</organism>
<gene>
    <name evidence="1" type="ORF">EII34_02990</name>
</gene>
<dbReference type="AlphaFoldDB" id="A0A3P1TBD0"/>
<evidence type="ECO:0000313" key="1">
    <source>
        <dbReference type="EMBL" id="RRD06608.1"/>
    </source>
</evidence>
<proteinExistence type="predicted"/>
<name>A0A3P1TBD0_9ACTN</name>